<reference evidence="1" key="2">
    <citation type="journal article" date="2021" name="PeerJ">
        <title>Extensive microbial diversity within the chicken gut microbiome revealed by metagenomics and culture.</title>
        <authorList>
            <person name="Gilroy R."/>
            <person name="Ravi A."/>
            <person name="Getino M."/>
            <person name="Pursley I."/>
            <person name="Horton D.L."/>
            <person name="Alikhan N.F."/>
            <person name="Baker D."/>
            <person name="Gharbi K."/>
            <person name="Hall N."/>
            <person name="Watson M."/>
            <person name="Adriaenssens E.M."/>
            <person name="Foster-Nyarko E."/>
            <person name="Jarju S."/>
            <person name="Secka A."/>
            <person name="Antonio M."/>
            <person name="Oren A."/>
            <person name="Chaudhuri R.R."/>
            <person name="La Ragione R."/>
            <person name="Hildebrand F."/>
            <person name="Pallen M.J."/>
        </authorList>
    </citation>
    <scope>NUCLEOTIDE SEQUENCE</scope>
    <source>
        <strain evidence="1">6276</strain>
    </source>
</reference>
<dbReference type="Proteomes" id="UP000823928">
    <property type="component" value="Unassembled WGS sequence"/>
</dbReference>
<dbReference type="Pfam" id="PF09684">
    <property type="entry name" value="Tail_P2_I"/>
    <property type="match status" value="1"/>
</dbReference>
<proteinExistence type="predicted"/>
<evidence type="ECO:0000313" key="2">
    <source>
        <dbReference type="Proteomes" id="UP000823928"/>
    </source>
</evidence>
<gene>
    <name evidence="1" type="ORF">IAC10_06970</name>
</gene>
<organism evidence="1 2">
    <name type="scientific">Candidatus Scatousia excrementigallinarum</name>
    <dbReference type="NCBI Taxonomy" id="2840935"/>
    <lineage>
        <taxon>Bacteria</taxon>
        <taxon>Candidatus Scatousia</taxon>
    </lineage>
</organism>
<evidence type="ECO:0000313" key="1">
    <source>
        <dbReference type="EMBL" id="HIS36355.1"/>
    </source>
</evidence>
<dbReference type="AlphaFoldDB" id="A0A9D1EYS6"/>
<comment type="caution">
    <text evidence="1">The sequence shown here is derived from an EMBL/GenBank/DDBJ whole genome shotgun (WGS) entry which is preliminary data.</text>
</comment>
<protein>
    <submittedName>
        <fullName evidence="1">Phage tail protein I</fullName>
    </submittedName>
</protein>
<accession>A0A9D1EYS6</accession>
<dbReference type="NCBIfam" id="TIGR01634">
    <property type="entry name" value="tail_P2_I"/>
    <property type="match status" value="1"/>
</dbReference>
<dbReference type="InterPro" id="IPR006521">
    <property type="entry name" value="Tail_protein_I"/>
</dbReference>
<reference evidence="1" key="1">
    <citation type="submission" date="2020-10" db="EMBL/GenBank/DDBJ databases">
        <authorList>
            <person name="Gilroy R."/>
        </authorList>
    </citation>
    <scope>NUCLEOTIDE SEQUENCE</scope>
    <source>
        <strain evidence="1">6276</strain>
    </source>
</reference>
<dbReference type="EMBL" id="DVIU01000137">
    <property type="protein sequence ID" value="HIS36355.1"/>
    <property type="molecule type" value="Genomic_DNA"/>
</dbReference>
<name>A0A9D1EYS6_9BACT</name>
<sequence length="263" mass="30362">MSSGFWQECSEAKLAPASNLTKQGNSLELQSGVQRLRTANNPRSLAPIDDINLKIFDEICEERFSKLELDVILVSIIDNLPPDALPHLAEQYHVTGNEGWLQCRNDEEKRDLIKRSIEVHRYKGTKYALLRIFEMFGLEGNIKEWFETGGEPFTFSVDINFVSKGLDFDLIERLEDLINEYKNVRSHLASLSIGMSSELKNYKHKMASITGECTTIYPFQKSLIWDESNWDECYWSKPVDETRNLPVCTWDKSEFDESVWSFG</sequence>